<evidence type="ECO:0008006" key="3">
    <source>
        <dbReference type="Google" id="ProtNLM"/>
    </source>
</evidence>
<gene>
    <name evidence="1" type="ORF">JOF45_002661</name>
</gene>
<dbReference type="EMBL" id="JAGINX010000002">
    <property type="protein sequence ID" value="MBP2319578.1"/>
    <property type="molecule type" value="Genomic_DNA"/>
</dbReference>
<name>A0ABS4T529_9MICC</name>
<comment type="caution">
    <text evidence="1">The sequence shown here is derived from an EMBL/GenBank/DDBJ whole genome shotgun (WGS) entry which is preliminary data.</text>
</comment>
<dbReference type="RefSeq" id="WP_210051536.1">
    <property type="nucleotide sequence ID" value="NZ_JAGINX010000002.1"/>
</dbReference>
<reference evidence="1 2" key="1">
    <citation type="submission" date="2021-03" db="EMBL/GenBank/DDBJ databases">
        <title>Sequencing the genomes of 1000 actinobacteria strains.</title>
        <authorList>
            <person name="Klenk H.-P."/>
        </authorList>
    </citation>
    <scope>NUCLEOTIDE SEQUENCE [LARGE SCALE GENOMIC DNA]</scope>
    <source>
        <strain evidence="1 2">DSM 12544</strain>
    </source>
</reference>
<evidence type="ECO:0000313" key="2">
    <source>
        <dbReference type="Proteomes" id="UP001519331"/>
    </source>
</evidence>
<keyword evidence="2" id="KW-1185">Reference proteome</keyword>
<evidence type="ECO:0000313" key="1">
    <source>
        <dbReference type="EMBL" id="MBP2319578.1"/>
    </source>
</evidence>
<dbReference type="Proteomes" id="UP001519331">
    <property type="component" value="Unassembled WGS sequence"/>
</dbReference>
<sequence length="92" mass="10346">MIYDGLPNANAQLPEAITRQELILGLENLDLQADEIKSVTITAHEVKVVRYKMWTENGWTKARYLNANGQGYRTETVVIPIADPDPAMEDSE</sequence>
<accession>A0ABS4T529</accession>
<proteinExistence type="predicted"/>
<protein>
    <recommendedName>
        <fullName evidence="3">SLH domain-containing protein</fullName>
    </recommendedName>
</protein>
<organism evidence="1 2">
    <name type="scientific">Nesterenkonia lacusekhoensis</name>
    <dbReference type="NCBI Taxonomy" id="150832"/>
    <lineage>
        <taxon>Bacteria</taxon>
        <taxon>Bacillati</taxon>
        <taxon>Actinomycetota</taxon>
        <taxon>Actinomycetes</taxon>
        <taxon>Micrococcales</taxon>
        <taxon>Micrococcaceae</taxon>
        <taxon>Nesterenkonia</taxon>
    </lineage>
</organism>